<dbReference type="InterPro" id="IPR036964">
    <property type="entry name" value="RASGEF_cat_dom_sf"/>
</dbReference>
<dbReference type="PANTHER" id="PTHR23113:SF368">
    <property type="entry name" value="CELL DIVISION CONTROL PROTEIN 25"/>
    <property type="match status" value="1"/>
</dbReference>
<evidence type="ECO:0000313" key="7">
    <source>
        <dbReference type="Proteomes" id="UP000076532"/>
    </source>
</evidence>
<dbReference type="SMART" id="SM00229">
    <property type="entry name" value="RasGEFN"/>
    <property type="match status" value="1"/>
</dbReference>
<evidence type="ECO:0000259" key="4">
    <source>
        <dbReference type="PROSITE" id="PS50009"/>
    </source>
</evidence>
<feature type="compositionally biased region" description="Polar residues" evidence="3">
    <location>
        <begin position="1253"/>
        <end position="1270"/>
    </location>
</feature>
<accession>A0A166W0X9</accession>
<dbReference type="Gene3D" id="1.10.840.10">
    <property type="entry name" value="Ras guanine-nucleotide exchange factors catalytic domain"/>
    <property type="match status" value="1"/>
</dbReference>
<feature type="compositionally biased region" description="Polar residues" evidence="3">
    <location>
        <begin position="1470"/>
        <end position="1481"/>
    </location>
</feature>
<dbReference type="Pfam" id="PF00617">
    <property type="entry name" value="RasGEF"/>
    <property type="match status" value="1"/>
</dbReference>
<feature type="compositionally biased region" description="Low complexity" evidence="3">
    <location>
        <begin position="994"/>
        <end position="1006"/>
    </location>
</feature>
<dbReference type="Gene3D" id="1.20.870.10">
    <property type="entry name" value="Son of sevenless (SoS) protein Chain: S domain 1"/>
    <property type="match status" value="1"/>
</dbReference>
<dbReference type="STRING" id="436010.A0A166W0X9"/>
<dbReference type="SMART" id="SM00147">
    <property type="entry name" value="RasGEF"/>
    <property type="match status" value="1"/>
</dbReference>
<feature type="compositionally biased region" description="Polar residues" evidence="3">
    <location>
        <begin position="1222"/>
        <end position="1237"/>
    </location>
</feature>
<feature type="region of interest" description="Disordered" evidence="3">
    <location>
        <begin position="507"/>
        <end position="556"/>
    </location>
</feature>
<dbReference type="SUPFAM" id="SSF48366">
    <property type="entry name" value="Ras GEF"/>
    <property type="match status" value="1"/>
</dbReference>
<feature type="region of interest" description="Disordered" evidence="3">
    <location>
        <begin position="914"/>
        <end position="1008"/>
    </location>
</feature>
<reference evidence="6 7" key="1">
    <citation type="journal article" date="2016" name="Mol. Biol. Evol.">
        <title>Comparative Genomics of Early-Diverging Mushroom-Forming Fungi Provides Insights into the Origins of Lignocellulose Decay Capabilities.</title>
        <authorList>
            <person name="Nagy L.G."/>
            <person name="Riley R."/>
            <person name="Tritt A."/>
            <person name="Adam C."/>
            <person name="Daum C."/>
            <person name="Floudas D."/>
            <person name="Sun H."/>
            <person name="Yadav J.S."/>
            <person name="Pangilinan J."/>
            <person name="Larsson K.H."/>
            <person name="Matsuura K."/>
            <person name="Barry K."/>
            <person name="Labutti K."/>
            <person name="Kuo R."/>
            <person name="Ohm R.A."/>
            <person name="Bhattacharya S.S."/>
            <person name="Shirouzu T."/>
            <person name="Yoshinaga Y."/>
            <person name="Martin F.M."/>
            <person name="Grigoriev I.V."/>
            <person name="Hibbett D.S."/>
        </authorList>
    </citation>
    <scope>NUCLEOTIDE SEQUENCE [LARGE SCALE GENOMIC DNA]</scope>
    <source>
        <strain evidence="6 7">CBS 109695</strain>
    </source>
</reference>
<feature type="domain" description="N-terminal Ras-GEF" evidence="5">
    <location>
        <begin position="556"/>
        <end position="685"/>
    </location>
</feature>
<dbReference type="PROSITE" id="PS50009">
    <property type="entry name" value="RASGEF_CAT"/>
    <property type="match status" value="1"/>
</dbReference>
<feature type="compositionally biased region" description="Low complexity" evidence="3">
    <location>
        <begin position="974"/>
        <end position="983"/>
    </location>
</feature>
<dbReference type="EMBL" id="KV417483">
    <property type="protein sequence ID" value="KZP33267.1"/>
    <property type="molecule type" value="Genomic_DNA"/>
</dbReference>
<evidence type="ECO:0000256" key="2">
    <source>
        <dbReference type="PROSITE-ProRule" id="PRU00168"/>
    </source>
</evidence>
<dbReference type="Proteomes" id="UP000076532">
    <property type="component" value="Unassembled WGS sequence"/>
</dbReference>
<dbReference type="PANTHER" id="PTHR23113">
    <property type="entry name" value="GUANINE NUCLEOTIDE EXCHANGE FACTOR"/>
    <property type="match status" value="1"/>
</dbReference>
<feature type="domain" description="Ras-GEF" evidence="4">
    <location>
        <begin position="1287"/>
        <end position="1611"/>
    </location>
</feature>
<name>A0A166W0X9_9AGAM</name>
<evidence type="ECO:0000313" key="6">
    <source>
        <dbReference type="EMBL" id="KZP33267.1"/>
    </source>
</evidence>
<organism evidence="6 7">
    <name type="scientific">Athelia psychrophila</name>
    <dbReference type="NCBI Taxonomy" id="1759441"/>
    <lineage>
        <taxon>Eukaryota</taxon>
        <taxon>Fungi</taxon>
        <taxon>Dikarya</taxon>
        <taxon>Basidiomycota</taxon>
        <taxon>Agaricomycotina</taxon>
        <taxon>Agaricomycetes</taxon>
        <taxon>Agaricomycetidae</taxon>
        <taxon>Atheliales</taxon>
        <taxon>Atheliaceae</taxon>
        <taxon>Athelia</taxon>
    </lineage>
</organism>
<sequence length="1614" mass="176201">MFLPPLNLDDHSESLVLSPHSPEASLTSLTLEALATHPVTAPPLQSSISASSADSGKNPFLLPIPTQTANSSQASFAYSDPANADFDYPMGVLPPEIAAADISIAPDGSFVETSNGLAAREIKRTYDQMHGVNLEVRSPYAITAFVNQHGKQMYRVGNRDMIAPGHTLDDAGLPIPSARDSYNASTSSRRSRLSAQALMQPFGKTSLSSHHTPTDTMPRNKLRKTRSIPDSFNGSSSTVNLVGAPPATGRGHSHSVTGADMHHHILTAAHSPPPPQQDMFGRLIGLKVGAGDSQSPVSARLGRFSQWHVSPEAGRSRSSSRHSQADGIEHRTVVISEPFGRNIDFDVPVRKPAPATGYLPMPHGLREMQSFESGRTARAGDHSLKRMESPLVAAPNMNIEDQFSESSYDASLIPVVNEPVVDSDVESDGPESSKFVLLPETSMHTNIRTEVFDVLQKYRAVPLLDQIDDDMVIKISYRREEDKTGTALPRDDPRFVLWATRKPLKPGQDEFSASHTNVSSGANSSHTSRRKSGRASKHASVPADPTASPEGQDERPRRVLVAATIERWIAQLTSERNADELSNFFLTYRSHINSIELCHLLITRFHWSLEKSTSWADDMVRRIVRMRTFVAIKHWLVAFFEADFLGNRDLRMLLANWLNTLIRDPILKNHSDGLTTVRMLCKTAKDQRDNYTGKAAGKHAKRFSGRLPYSSATVRSTGSHVLGEHFAAATYLSDVDLDFLPDEAIDASSPNFPKQSANAHLSALHNGAGLSVMPRPNLAPPSAAATLQPPLLQQREVSFLPSAASLPPHHQSSLSRAFVKTIGRLGHWKRVLNSRNTMQSPATLGTSDDMSAFDLELSAGSDLLAVRGGMEQYLKIISPNTAASPSAPIPTEPPRPSYTTIVSEARSSTVVGDDAPANALQVPPIHKADVPNDVGSVQSSLSMRDSTTDVPSEDEFPSPSQSPARGIKKPQARSSSGSSSDSSFGAPISTKPEAAPATASPATASPQVNAQTPYTWDVVAIDDLDLSDTSSDYHVNIPAPPGLTKPTRKLPMKRDYEFVPRDSVSSMGILSHRSVLSDTSVVSAGEPELGGGGIFQQWQLNAIVDSLSDDEDNGDIEATLRRLEGQINPEKQQEKVSKVDGWVKTIQQRIAAGDYTNETPRFLEDEEGAEDGEPDLDDDFQVGSYVSANDEAIRQSRSEATSSHASQESLVPIVQSPPNPRSPNASTPVSPRQSPQQKPLPEDVVPLEILQSRVPSRPSTSQGSQLSSGFTKHIPSKPYESWLIRYRSQTLVEHLTKVDTELFTMVKWTELVDGDWMNCEGLDIVDWVDYLNDRARWKVESRFPLKRTALAAVRARFNLVANFIISEIVLTQPPDRGYLLRKLVRIAWKAYLTCSYSTLVAIMTGLQSDWVKKAAKNAWKSLSTWESRVFNDLKVWVSPTNDFQYIRQAVTALVAEKAGSKAGSHAPSDVSPSGTDVQSPKSKLGADGKPPVQSCVPFMGIYLSQLYSLHSLPGLIDPTAPYEAVCIDAETGIADGVAHPEVFSHLAPLPSSMQLEPLINVQKHRLIAQVIRTMAAGQELANLVNYTMDRKLFQKCLKLHCLSKEDLQRALATR</sequence>
<feature type="compositionally biased region" description="Basic residues" evidence="3">
    <location>
        <begin position="527"/>
        <end position="537"/>
    </location>
</feature>
<gene>
    <name evidence="6" type="ORF">FIBSPDRAFT_773827</name>
</gene>
<dbReference type="InterPro" id="IPR000651">
    <property type="entry name" value="Ras-like_Gua-exchang_fac_N"/>
</dbReference>
<evidence type="ECO:0000259" key="5">
    <source>
        <dbReference type="PROSITE" id="PS50212"/>
    </source>
</evidence>
<dbReference type="OrthoDB" id="10254377at2759"/>
<dbReference type="Pfam" id="PF00618">
    <property type="entry name" value="RasGEF_N"/>
    <property type="match status" value="1"/>
</dbReference>
<dbReference type="GO" id="GO:0005085">
    <property type="term" value="F:guanyl-nucleotide exchange factor activity"/>
    <property type="evidence" value="ECO:0007669"/>
    <property type="project" value="UniProtKB-KW"/>
</dbReference>
<dbReference type="GO" id="GO:0005886">
    <property type="term" value="C:plasma membrane"/>
    <property type="evidence" value="ECO:0007669"/>
    <property type="project" value="TreeGrafter"/>
</dbReference>
<feature type="region of interest" description="Disordered" evidence="3">
    <location>
        <begin position="1193"/>
        <end position="1243"/>
    </location>
</feature>
<dbReference type="InterPro" id="IPR023578">
    <property type="entry name" value="Ras_GEF_dom_sf"/>
</dbReference>
<dbReference type="InterPro" id="IPR001895">
    <property type="entry name" value="RASGEF_cat_dom"/>
</dbReference>
<proteinExistence type="predicted"/>
<feature type="compositionally biased region" description="Polar residues" evidence="3">
    <location>
        <begin position="935"/>
        <end position="950"/>
    </location>
</feature>
<protein>
    <submittedName>
        <fullName evidence="6">Ras GEF</fullName>
    </submittedName>
</protein>
<feature type="compositionally biased region" description="Polar residues" evidence="3">
    <location>
        <begin position="511"/>
        <end position="526"/>
    </location>
</feature>
<feature type="region of interest" description="Disordered" evidence="3">
    <location>
        <begin position="308"/>
        <end position="327"/>
    </location>
</feature>
<dbReference type="GO" id="GO:0007265">
    <property type="term" value="P:Ras protein signal transduction"/>
    <property type="evidence" value="ECO:0007669"/>
    <property type="project" value="TreeGrafter"/>
</dbReference>
<keyword evidence="1 2" id="KW-0344">Guanine-nucleotide releasing factor</keyword>
<feature type="region of interest" description="Disordered" evidence="3">
    <location>
        <begin position="1253"/>
        <end position="1272"/>
    </location>
</feature>
<evidence type="ECO:0000256" key="3">
    <source>
        <dbReference type="SAM" id="MobiDB-lite"/>
    </source>
</evidence>
<dbReference type="CDD" id="cd06224">
    <property type="entry name" value="REM"/>
    <property type="match status" value="1"/>
</dbReference>
<evidence type="ECO:0000256" key="1">
    <source>
        <dbReference type="ARBA" id="ARBA00022658"/>
    </source>
</evidence>
<dbReference type="InterPro" id="IPR008937">
    <property type="entry name" value="Ras-like_GEF"/>
</dbReference>
<dbReference type="PROSITE" id="PS50212">
    <property type="entry name" value="RASGEF_NTER"/>
    <property type="match status" value="1"/>
</dbReference>
<feature type="compositionally biased region" description="Polar residues" evidence="3">
    <location>
        <begin position="1198"/>
        <end position="1209"/>
    </location>
</feature>
<feature type="region of interest" description="Disordered" evidence="3">
    <location>
        <begin position="1462"/>
        <end position="1489"/>
    </location>
</feature>
<keyword evidence="7" id="KW-1185">Reference proteome</keyword>